<feature type="region of interest" description="Disordered" evidence="1">
    <location>
        <begin position="239"/>
        <end position="262"/>
    </location>
</feature>
<evidence type="ECO:0000313" key="2">
    <source>
        <dbReference type="EMBL" id="KAF7371724.1"/>
    </source>
</evidence>
<gene>
    <name evidence="2" type="ORF">MVEN_00028900</name>
</gene>
<feature type="compositionally biased region" description="Gly residues" evidence="1">
    <location>
        <begin position="251"/>
        <end position="262"/>
    </location>
</feature>
<protein>
    <submittedName>
        <fullName evidence="2">Uncharacterized protein</fullName>
    </submittedName>
</protein>
<organism evidence="2 3">
    <name type="scientific">Mycena venus</name>
    <dbReference type="NCBI Taxonomy" id="2733690"/>
    <lineage>
        <taxon>Eukaryota</taxon>
        <taxon>Fungi</taxon>
        <taxon>Dikarya</taxon>
        <taxon>Basidiomycota</taxon>
        <taxon>Agaricomycotina</taxon>
        <taxon>Agaricomycetes</taxon>
        <taxon>Agaricomycetidae</taxon>
        <taxon>Agaricales</taxon>
        <taxon>Marasmiineae</taxon>
        <taxon>Mycenaceae</taxon>
        <taxon>Mycena</taxon>
    </lineage>
</organism>
<accession>A0A8H7DDR2</accession>
<evidence type="ECO:0000256" key="1">
    <source>
        <dbReference type="SAM" id="MobiDB-lite"/>
    </source>
</evidence>
<dbReference type="AlphaFoldDB" id="A0A8H7DDR2"/>
<keyword evidence="3" id="KW-1185">Reference proteome</keyword>
<reference evidence="2" key="1">
    <citation type="submission" date="2020-05" db="EMBL/GenBank/DDBJ databases">
        <title>Mycena genomes resolve the evolution of fungal bioluminescence.</title>
        <authorList>
            <person name="Tsai I.J."/>
        </authorList>
    </citation>
    <scope>NUCLEOTIDE SEQUENCE</scope>
    <source>
        <strain evidence="2">CCC161011</strain>
    </source>
</reference>
<dbReference type="EMBL" id="JACAZI010000001">
    <property type="protein sequence ID" value="KAF7371724.1"/>
    <property type="molecule type" value="Genomic_DNA"/>
</dbReference>
<proteinExistence type="predicted"/>
<dbReference type="Proteomes" id="UP000620124">
    <property type="component" value="Unassembled WGS sequence"/>
</dbReference>
<comment type="caution">
    <text evidence="2">The sequence shown here is derived from an EMBL/GenBank/DDBJ whole genome shotgun (WGS) entry which is preliminary data.</text>
</comment>
<evidence type="ECO:0000313" key="3">
    <source>
        <dbReference type="Proteomes" id="UP000620124"/>
    </source>
</evidence>
<sequence>MAGVVALVSIFHGYSQARRLRLSDTGGIGEFAPTEFVPMSTEINIFNSAFKPPISERFQAYNDVHSALKRLSTTLFRFQRSPEYEPVLFDARAIQLFARFNVAICSGDTLPQVAPAHYDAFAKAMNSHDDSGFGWAYIEDGVIVWDETANLTPADPESFCVLDHEITEGRILGADEVAVSTTYFENAERLVLLDQCRETKYYQLRQNKKNERHGLTLADIHTKEAKDKFAMKRKALLDAASTSKKQKVAEGGAGGDGDATMN</sequence>
<dbReference type="OrthoDB" id="3065046at2759"/>
<name>A0A8H7DDR2_9AGAR</name>